<dbReference type="Gene3D" id="3.40.50.300">
    <property type="entry name" value="P-loop containing nucleotide triphosphate hydrolases"/>
    <property type="match status" value="1"/>
</dbReference>
<evidence type="ECO:0000256" key="3">
    <source>
        <dbReference type="ARBA" id="ARBA00022679"/>
    </source>
</evidence>
<dbReference type="RefSeq" id="XP_065658329.1">
    <property type="nucleotide sequence ID" value="XM_065802257.1"/>
</dbReference>
<name>A0ABM4C9K4_HYDVU</name>
<evidence type="ECO:0000256" key="5">
    <source>
        <dbReference type="ARBA" id="ARBA00022968"/>
    </source>
</evidence>
<keyword evidence="9" id="KW-0325">Glycoprotein</keyword>
<evidence type="ECO:0000256" key="4">
    <source>
        <dbReference type="ARBA" id="ARBA00022692"/>
    </source>
</evidence>
<dbReference type="InterPro" id="IPR027417">
    <property type="entry name" value="P-loop_NTPase"/>
</dbReference>
<evidence type="ECO:0000256" key="8">
    <source>
        <dbReference type="ARBA" id="ARBA00023136"/>
    </source>
</evidence>
<comment type="similarity">
    <text evidence="2">Belongs to the sulfotransferase 3 family.</text>
</comment>
<keyword evidence="7" id="KW-0333">Golgi apparatus</keyword>
<keyword evidence="6 10" id="KW-1133">Transmembrane helix</keyword>
<evidence type="ECO:0000313" key="11">
    <source>
        <dbReference type="Proteomes" id="UP001652625"/>
    </source>
</evidence>
<dbReference type="Proteomes" id="UP001652625">
    <property type="component" value="Chromosome 08"/>
</dbReference>
<reference evidence="12" key="1">
    <citation type="submission" date="2025-08" db="UniProtKB">
        <authorList>
            <consortium name="RefSeq"/>
        </authorList>
    </citation>
    <scope>IDENTIFICATION</scope>
</reference>
<protein>
    <submittedName>
        <fullName evidence="12">Heparan sulfate 2-O-sulfotransferase 1 isoform X3</fullName>
    </submittedName>
</protein>
<organism evidence="11 12">
    <name type="scientific">Hydra vulgaris</name>
    <name type="common">Hydra</name>
    <name type="synonym">Hydra attenuata</name>
    <dbReference type="NCBI Taxonomy" id="6087"/>
    <lineage>
        <taxon>Eukaryota</taxon>
        <taxon>Metazoa</taxon>
        <taxon>Cnidaria</taxon>
        <taxon>Hydrozoa</taxon>
        <taxon>Hydroidolina</taxon>
        <taxon>Anthoathecata</taxon>
        <taxon>Aplanulata</taxon>
        <taxon>Hydridae</taxon>
        <taxon>Hydra</taxon>
    </lineage>
</organism>
<evidence type="ECO:0000256" key="6">
    <source>
        <dbReference type="ARBA" id="ARBA00022989"/>
    </source>
</evidence>
<evidence type="ECO:0000256" key="2">
    <source>
        <dbReference type="ARBA" id="ARBA00010569"/>
    </source>
</evidence>
<dbReference type="InterPro" id="IPR005331">
    <property type="entry name" value="Sulfotransferase"/>
</dbReference>
<evidence type="ECO:0000256" key="9">
    <source>
        <dbReference type="ARBA" id="ARBA00023180"/>
    </source>
</evidence>
<keyword evidence="11" id="KW-1185">Reference proteome</keyword>
<sequence length="390" mass="46266">MLLTAISKDNKSNFQRKTKSFVNEDNESYHLGKSRVKIKCVNTKMTKIKCIFLIVVLLTAARYLNVFLETFLPLPRYSRFIGFYNKHISTSNKEKLNNMLKLNFTYDPKLLPKLNETFGKNVFFANLTCDEIHPKILLYNRIFKTGSSTIEELLTQMSRDHRFTLHKFTTEDWYNTGDSFPYPQVIELKMLDTFNFTAFVAHFFFRKSLRINKEYTYINLVRNPVDRVLSHYYYMRNEKLRRGFRILELKQSGEFNESLVDCIQNQHRGCEDNVMTRFFCGPSHYCKTGSFKALQTAKYNIEHHYAVVGTLENINLFIQIARLRLPIFFNHTYVNEIPKIKENRVTRINSSAIITLISNRNKADSLLYEYVKTRFLKQWEICQTTRRVHV</sequence>
<dbReference type="GeneID" id="100197243"/>
<evidence type="ECO:0000256" key="1">
    <source>
        <dbReference type="ARBA" id="ARBA00004323"/>
    </source>
</evidence>
<dbReference type="SUPFAM" id="SSF52540">
    <property type="entry name" value="P-loop containing nucleoside triphosphate hydrolases"/>
    <property type="match status" value="1"/>
</dbReference>
<proteinExistence type="inferred from homology"/>
<evidence type="ECO:0000256" key="7">
    <source>
        <dbReference type="ARBA" id="ARBA00023034"/>
    </source>
</evidence>
<gene>
    <name evidence="12" type="primary">LOC100197243</name>
</gene>
<keyword evidence="3" id="KW-0808">Transferase</keyword>
<dbReference type="PANTHER" id="PTHR12129:SF15">
    <property type="entry name" value="URONYL 2-SULFOTRANSFERASE"/>
    <property type="match status" value="1"/>
</dbReference>
<dbReference type="InterPro" id="IPR007734">
    <property type="entry name" value="Heparan_SO4_2-O-STrfase"/>
</dbReference>
<keyword evidence="8 10" id="KW-0472">Membrane</keyword>
<evidence type="ECO:0000256" key="10">
    <source>
        <dbReference type="SAM" id="Phobius"/>
    </source>
</evidence>
<evidence type="ECO:0000313" key="12">
    <source>
        <dbReference type="RefSeq" id="XP_065658329.1"/>
    </source>
</evidence>
<comment type="subcellular location">
    <subcellularLocation>
        <location evidence="1">Golgi apparatus membrane</location>
        <topology evidence="1">Single-pass type II membrane protein</topology>
    </subcellularLocation>
</comment>
<dbReference type="Pfam" id="PF03567">
    <property type="entry name" value="Sulfotransfer_2"/>
    <property type="match status" value="1"/>
</dbReference>
<feature type="transmembrane region" description="Helical" evidence="10">
    <location>
        <begin position="50"/>
        <end position="68"/>
    </location>
</feature>
<accession>A0ABM4C9K4</accession>
<dbReference type="PANTHER" id="PTHR12129">
    <property type="entry name" value="HEPARAN SULFATE 2-O-SULFOTRANSFERASE"/>
    <property type="match status" value="1"/>
</dbReference>
<keyword evidence="5" id="KW-0735">Signal-anchor</keyword>
<keyword evidence="4 10" id="KW-0812">Transmembrane</keyword>